<dbReference type="AlphaFoldDB" id="A0A9W6TLH8"/>
<dbReference type="EMBL" id="BSXT01000036">
    <property type="protein sequence ID" value="GMF15530.1"/>
    <property type="molecule type" value="Genomic_DNA"/>
</dbReference>
<gene>
    <name evidence="1" type="ORF">Pfra01_000046100</name>
</gene>
<evidence type="ECO:0000313" key="1">
    <source>
        <dbReference type="EMBL" id="GMF15530.1"/>
    </source>
</evidence>
<keyword evidence="2" id="KW-1185">Reference proteome</keyword>
<dbReference type="Proteomes" id="UP001165121">
    <property type="component" value="Unassembled WGS sequence"/>
</dbReference>
<comment type="caution">
    <text evidence="1">The sequence shown here is derived from an EMBL/GenBank/DDBJ whole genome shotgun (WGS) entry which is preliminary data.</text>
</comment>
<organism evidence="1 2">
    <name type="scientific">Phytophthora fragariaefolia</name>
    <dbReference type="NCBI Taxonomy" id="1490495"/>
    <lineage>
        <taxon>Eukaryota</taxon>
        <taxon>Sar</taxon>
        <taxon>Stramenopiles</taxon>
        <taxon>Oomycota</taxon>
        <taxon>Peronosporomycetes</taxon>
        <taxon>Peronosporales</taxon>
        <taxon>Peronosporaceae</taxon>
        <taxon>Phytophthora</taxon>
    </lineage>
</organism>
<name>A0A9W6TLH8_9STRA</name>
<accession>A0A9W6TLH8</accession>
<evidence type="ECO:0000313" key="2">
    <source>
        <dbReference type="Proteomes" id="UP001165121"/>
    </source>
</evidence>
<reference evidence="1" key="1">
    <citation type="submission" date="2023-04" db="EMBL/GenBank/DDBJ databases">
        <title>Phytophthora fragariaefolia NBRC 109709.</title>
        <authorList>
            <person name="Ichikawa N."/>
            <person name="Sato H."/>
            <person name="Tonouchi N."/>
        </authorList>
    </citation>
    <scope>NUCLEOTIDE SEQUENCE</scope>
    <source>
        <strain evidence="1">NBRC 109709</strain>
    </source>
</reference>
<proteinExistence type="predicted"/>
<sequence>MDKLQRGTKTKIFANGKVSWNIVLSIQFLKYLFGTRSATDDPVMLLWDNFSPHWTAEIVAYAAQKNSVLQHVPPGYTHCCQPADIVWNKPLKEATSGFWSDYLTDESAKMLARTRPRPTTNWYLMGPPFTYVGRHLTDIA</sequence>
<dbReference type="OrthoDB" id="120790at2759"/>
<protein>
    <submittedName>
        <fullName evidence="1">Unnamed protein product</fullName>
    </submittedName>
</protein>